<dbReference type="Pfam" id="PF00856">
    <property type="entry name" value="SET"/>
    <property type="match status" value="1"/>
</dbReference>
<dbReference type="PANTHER" id="PTHR47332">
    <property type="entry name" value="SET DOMAIN-CONTAINING PROTEIN 5"/>
    <property type="match status" value="1"/>
</dbReference>
<feature type="chain" id="PRO_5040215130" evidence="1">
    <location>
        <begin position="20"/>
        <end position="364"/>
    </location>
</feature>
<dbReference type="Proteomes" id="UP000799444">
    <property type="component" value="Unassembled WGS sequence"/>
</dbReference>
<name>A0A9P4UWY5_9PLEO</name>
<dbReference type="Gene3D" id="2.170.270.10">
    <property type="entry name" value="SET domain"/>
    <property type="match status" value="1"/>
</dbReference>
<accession>A0A9P4UWY5</accession>
<sequence>MMVILIWLYIAVLAHPSLASTWSTPCHPFNPTEHQLPLLSQHSHLTTCPGPPENWHVTPSPGKGLGVFATRALEEGTIVMREAPSLLITPPPIVPGYGYNVTEVGLRVQSAFDSLSPALQSEILSLHAHFKPGESSSTAFARLKAIFRSNAYNTGKDIGLFPKIARINHSCRPNAGYVWNERLGRRVVFANRRIEEGEEITDSYVPLLLSRRERQQRLDTYGFRCKCEACRVGEEEGRKSDRRRRDIKELLGELERGIAVEAKEDGVGRKKAKRLAKKSAKVVGLVEDEELPEYFAKAYRYAAVFHSRTQAWENATLWAEQGLRHMMMADSESQETKDMLQLTERCRRMWDEEQRNKTSSKETE</sequence>
<gene>
    <name evidence="3" type="ORF">EJ04DRAFT_367682</name>
</gene>
<dbReference type="EMBL" id="ML996194">
    <property type="protein sequence ID" value="KAF2731532.1"/>
    <property type="molecule type" value="Genomic_DNA"/>
</dbReference>
<dbReference type="SUPFAM" id="SSF82199">
    <property type="entry name" value="SET domain"/>
    <property type="match status" value="1"/>
</dbReference>
<dbReference type="PROSITE" id="PS50280">
    <property type="entry name" value="SET"/>
    <property type="match status" value="1"/>
</dbReference>
<evidence type="ECO:0000313" key="3">
    <source>
        <dbReference type="EMBL" id="KAF2731532.1"/>
    </source>
</evidence>
<dbReference type="AlphaFoldDB" id="A0A9P4UWY5"/>
<comment type="caution">
    <text evidence="3">The sequence shown here is derived from an EMBL/GenBank/DDBJ whole genome shotgun (WGS) entry which is preliminary data.</text>
</comment>
<feature type="domain" description="SET" evidence="2">
    <location>
        <begin position="53"/>
        <end position="205"/>
    </location>
</feature>
<proteinExistence type="predicted"/>
<dbReference type="InterPro" id="IPR053185">
    <property type="entry name" value="SET_domain_protein"/>
</dbReference>
<keyword evidence="1" id="KW-0732">Signal</keyword>
<dbReference type="InterPro" id="IPR046341">
    <property type="entry name" value="SET_dom_sf"/>
</dbReference>
<dbReference type="PANTHER" id="PTHR47332:SF4">
    <property type="entry name" value="SET DOMAIN-CONTAINING PROTEIN 5"/>
    <property type="match status" value="1"/>
</dbReference>
<dbReference type="CDD" id="cd20071">
    <property type="entry name" value="SET_SMYD"/>
    <property type="match status" value="1"/>
</dbReference>
<evidence type="ECO:0000256" key="1">
    <source>
        <dbReference type="SAM" id="SignalP"/>
    </source>
</evidence>
<feature type="signal peptide" evidence="1">
    <location>
        <begin position="1"/>
        <end position="19"/>
    </location>
</feature>
<reference evidence="3" key="1">
    <citation type="journal article" date="2020" name="Stud. Mycol.">
        <title>101 Dothideomycetes genomes: a test case for predicting lifestyles and emergence of pathogens.</title>
        <authorList>
            <person name="Haridas S."/>
            <person name="Albert R."/>
            <person name="Binder M."/>
            <person name="Bloem J."/>
            <person name="Labutti K."/>
            <person name="Salamov A."/>
            <person name="Andreopoulos B."/>
            <person name="Baker S."/>
            <person name="Barry K."/>
            <person name="Bills G."/>
            <person name="Bluhm B."/>
            <person name="Cannon C."/>
            <person name="Castanera R."/>
            <person name="Culley D."/>
            <person name="Daum C."/>
            <person name="Ezra D."/>
            <person name="Gonzalez J."/>
            <person name="Henrissat B."/>
            <person name="Kuo A."/>
            <person name="Liang C."/>
            <person name="Lipzen A."/>
            <person name="Lutzoni F."/>
            <person name="Magnuson J."/>
            <person name="Mondo S."/>
            <person name="Nolan M."/>
            <person name="Ohm R."/>
            <person name="Pangilinan J."/>
            <person name="Park H.-J."/>
            <person name="Ramirez L."/>
            <person name="Alfaro M."/>
            <person name="Sun H."/>
            <person name="Tritt A."/>
            <person name="Yoshinaga Y."/>
            <person name="Zwiers L.-H."/>
            <person name="Turgeon B."/>
            <person name="Goodwin S."/>
            <person name="Spatafora J."/>
            <person name="Crous P."/>
            <person name="Grigoriev I."/>
        </authorList>
    </citation>
    <scope>NUCLEOTIDE SEQUENCE</scope>
    <source>
        <strain evidence="3">CBS 125425</strain>
    </source>
</reference>
<keyword evidence="4" id="KW-1185">Reference proteome</keyword>
<evidence type="ECO:0000259" key="2">
    <source>
        <dbReference type="PROSITE" id="PS50280"/>
    </source>
</evidence>
<dbReference type="SMART" id="SM00317">
    <property type="entry name" value="SET"/>
    <property type="match status" value="1"/>
</dbReference>
<organism evidence="3 4">
    <name type="scientific">Polyplosphaeria fusca</name>
    <dbReference type="NCBI Taxonomy" id="682080"/>
    <lineage>
        <taxon>Eukaryota</taxon>
        <taxon>Fungi</taxon>
        <taxon>Dikarya</taxon>
        <taxon>Ascomycota</taxon>
        <taxon>Pezizomycotina</taxon>
        <taxon>Dothideomycetes</taxon>
        <taxon>Pleosporomycetidae</taxon>
        <taxon>Pleosporales</taxon>
        <taxon>Tetraplosphaeriaceae</taxon>
        <taxon>Polyplosphaeria</taxon>
    </lineage>
</organism>
<evidence type="ECO:0000313" key="4">
    <source>
        <dbReference type="Proteomes" id="UP000799444"/>
    </source>
</evidence>
<protein>
    <submittedName>
        <fullName evidence="3">SET domain-containing protein</fullName>
    </submittedName>
</protein>
<dbReference type="OrthoDB" id="265717at2759"/>
<dbReference type="InterPro" id="IPR001214">
    <property type="entry name" value="SET_dom"/>
</dbReference>